<evidence type="ECO:0000256" key="1">
    <source>
        <dbReference type="ARBA" id="ARBA00005594"/>
    </source>
</evidence>
<evidence type="ECO:0000256" key="3">
    <source>
        <dbReference type="ARBA" id="ARBA00022598"/>
    </source>
</evidence>
<dbReference type="InterPro" id="IPR020056">
    <property type="entry name" value="Rbsml_bL25/Gln-tRNA_synth_N"/>
</dbReference>
<feature type="binding site" evidence="9">
    <location>
        <position position="276"/>
    </location>
    <ligand>
        <name>ATP</name>
        <dbReference type="ChEBI" id="CHEBI:30616"/>
    </ligand>
</feature>
<dbReference type="InterPro" id="IPR020059">
    <property type="entry name" value="Glu/Gln-tRNA-synth_Ib_codon-bd"/>
</dbReference>
<dbReference type="HAMAP" id="MF_00126">
    <property type="entry name" value="Gln_tRNA_synth"/>
    <property type="match status" value="1"/>
</dbReference>
<evidence type="ECO:0000256" key="9">
    <source>
        <dbReference type="HAMAP-Rule" id="MF_00126"/>
    </source>
</evidence>
<keyword evidence="5 9" id="KW-0067">ATP-binding</keyword>
<feature type="binding site" evidence="9">
    <location>
        <position position="257"/>
    </location>
    <ligand>
        <name>L-glutamine</name>
        <dbReference type="ChEBI" id="CHEBI:58359"/>
    </ligand>
</feature>
<keyword evidence="7 9" id="KW-0030">Aminoacyl-tRNA synthetase</keyword>
<evidence type="ECO:0000256" key="10">
    <source>
        <dbReference type="RuleBase" id="RU363037"/>
    </source>
</evidence>
<dbReference type="GO" id="GO:0006425">
    <property type="term" value="P:glutaminyl-tRNA aminoacylation"/>
    <property type="evidence" value="ECO:0007669"/>
    <property type="project" value="UniProtKB-UniRule"/>
</dbReference>
<comment type="subunit">
    <text evidence="9">Monomer.</text>
</comment>
<keyword evidence="6 9" id="KW-0648">Protein biosynthesis</keyword>
<evidence type="ECO:0000256" key="4">
    <source>
        <dbReference type="ARBA" id="ARBA00022741"/>
    </source>
</evidence>
<comment type="subcellular location">
    <subcellularLocation>
        <location evidence="9">Cytoplasm</location>
    </subcellularLocation>
</comment>
<keyword evidence="15" id="KW-1185">Reference proteome</keyword>
<feature type="binding site" evidence="9">
    <location>
        <begin position="49"/>
        <end position="55"/>
    </location>
    <ligand>
        <name>ATP</name>
        <dbReference type="ChEBI" id="CHEBI:30616"/>
    </ligand>
</feature>
<dbReference type="InterPro" id="IPR001412">
    <property type="entry name" value="aa-tRNA-synth_I_CS"/>
</dbReference>
<feature type="domain" description="Glutamyl/glutaminyl-tRNA synthetase class Ib anti-codon binding" evidence="12">
    <location>
        <begin position="386"/>
        <end position="486"/>
    </location>
</feature>
<dbReference type="NCBIfam" id="TIGR00440">
    <property type="entry name" value="glnS"/>
    <property type="match status" value="1"/>
</dbReference>
<comment type="caution">
    <text evidence="14">The sequence shown here is derived from an EMBL/GenBank/DDBJ whole genome shotgun (WGS) entry which is preliminary data.</text>
</comment>
<dbReference type="AlphaFoldDB" id="A0A6M1RW03"/>
<dbReference type="GO" id="GO:0005524">
    <property type="term" value="F:ATP binding"/>
    <property type="evidence" value="ECO:0007669"/>
    <property type="project" value="UniProtKB-UniRule"/>
</dbReference>
<gene>
    <name evidence="9" type="primary">glnS</name>
    <name evidence="14" type="ORF">G4L39_08960</name>
</gene>
<dbReference type="InterPro" id="IPR014729">
    <property type="entry name" value="Rossmann-like_a/b/a_fold"/>
</dbReference>
<comment type="caution">
    <text evidence="9">Lacks conserved residue(s) required for the propagation of feature annotation.</text>
</comment>
<dbReference type="InterPro" id="IPR011035">
    <property type="entry name" value="Ribosomal_bL25/Gln-tRNA_synth"/>
</dbReference>
<dbReference type="InterPro" id="IPR004514">
    <property type="entry name" value="Gln-tRNA-synth"/>
</dbReference>
<dbReference type="Pfam" id="PF00749">
    <property type="entry name" value="tRNA-synt_1c"/>
    <property type="match status" value="1"/>
</dbReference>
<protein>
    <recommendedName>
        <fullName evidence="9">Glutamine--tRNA ligase</fullName>
        <ecNumber evidence="9">6.1.1.18</ecNumber>
    </recommendedName>
    <alternativeName>
        <fullName evidence="9">Glutaminyl-tRNA synthetase</fullName>
        <shortName evidence="9">GlnRS</shortName>
    </alternativeName>
</protein>
<feature type="short sequence motif" description="'KMSKS' region" evidence="9">
    <location>
        <begin position="314"/>
        <end position="318"/>
    </location>
</feature>
<dbReference type="InterPro" id="IPR000924">
    <property type="entry name" value="Glu/Gln-tRNA-synth"/>
</dbReference>
<dbReference type="Gene3D" id="3.40.50.620">
    <property type="entry name" value="HUPs"/>
    <property type="match status" value="1"/>
</dbReference>
<feature type="short sequence motif" description="'HIGH' region" evidence="9">
    <location>
        <begin position="42"/>
        <end position="52"/>
    </location>
</feature>
<organism evidence="14 15">
    <name type="scientific">Limisphaera ngatamarikiensis</name>
    <dbReference type="NCBI Taxonomy" id="1324935"/>
    <lineage>
        <taxon>Bacteria</taxon>
        <taxon>Pseudomonadati</taxon>
        <taxon>Verrucomicrobiota</taxon>
        <taxon>Verrucomicrobiia</taxon>
        <taxon>Limisphaerales</taxon>
        <taxon>Limisphaeraceae</taxon>
        <taxon>Limisphaera</taxon>
    </lineage>
</organism>
<evidence type="ECO:0000313" key="15">
    <source>
        <dbReference type="Proteomes" id="UP000477311"/>
    </source>
</evidence>
<reference evidence="14 15" key="1">
    <citation type="submission" date="2020-02" db="EMBL/GenBank/DDBJ databases">
        <title>Draft genome sequence of Limisphaera ngatamarikiensis NGM72.4T, a thermophilic Verrucomicrobia grouped in subdivision 3.</title>
        <authorList>
            <person name="Carere C.R."/>
            <person name="Steen J."/>
            <person name="Hugenholtz P."/>
            <person name="Stott M.B."/>
        </authorList>
    </citation>
    <scope>NUCLEOTIDE SEQUENCE [LARGE SCALE GENOMIC DNA]</scope>
    <source>
        <strain evidence="14 15">NGM72.4</strain>
    </source>
</reference>
<dbReference type="InterPro" id="IPR020058">
    <property type="entry name" value="Glu/Gln-tRNA-synth_Ib_cat-dom"/>
</dbReference>
<evidence type="ECO:0000256" key="8">
    <source>
        <dbReference type="ARBA" id="ARBA00048270"/>
    </source>
</evidence>
<dbReference type="PRINTS" id="PR00987">
    <property type="entry name" value="TRNASYNTHGLU"/>
</dbReference>
<dbReference type="EC" id="6.1.1.18" evidence="9"/>
<keyword evidence="3 9" id="KW-0436">Ligase</keyword>
<dbReference type="GO" id="GO:0005829">
    <property type="term" value="C:cytosol"/>
    <property type="evidence" value="ECO:0007669"/>
    <property type="project" value="TreeGrafter"/>
</dbReference>
<dbReference type="SUPFAM" id="SSF50715">
    <property type="entry name" value="Ribosomal protein L25-like"/>
    <property type="match status" value="1"/>
</dbReference>
<evidence type="ECO:0000313" key="14">
    <source>
        <dbReference type="EMBL" id="NGO39524.1"/>
    </source>
</evidence>
<sequence length="604" mass="70175">MTKPTAESQNTVEAPPNDFIREIVRQHLAEGRYERVHTRFPPEPNGYLHIGHAKSICLNFGIAREFGGICNLRMDDTNPTKEDVEYVQAIHEDVRWLIQGWADHCLGLKPRGQTPQTTTVNGRTDYYLPPVVGRSDDDTLEPFFASDYFEQLYQFALQLIRKGKAYVCDLSPEETDRYRGAPDRPGRESPWRNRSIEENLDLFQRMRAGEFPDGSRTLRAKIDMASPNVWMRDPVLYRIRHAEHHHTGRAWCIYPTYDFAHCLSDYIEGITHSICTLEFEVHRPLYDWILENLDLPRPRPRQYEFARLNLSYTVMSKRKLLQLVREGHVRGWDDPRLPTLRGLRRRGVTPEAIRNFAYRIGITKYDGLTDMAVLEHAIRDDLNRRALRRLAVLHPLRLVITNYPEHQVEEVTAINNPEDPGAGTRSVPFCRELYIEQDDFMENPPPQFYRLRPGGEVRLKYAYIIRCDEVIKDEHGRIVELRCTADLESKAGGRNAQRKVKSAIHWVSARHAVPAECRLYDRLFTVPEPDLLEDWRTALNPHSLQILQAWCEPALASARPDERYQFERIGYFVLDPDSTPGRPVFNLTITLKDAWARERVKAGS</sequence>
<feature type="domain" description="tRNA synthetases class I (E and Q) anti-codon binding" evidence="13">
    <location>
        <begin position="504"/>
        <end position="575"/>
    </location>
</feature>
<evidence type="ECO:0000259" key="11">
    <source>
        <dbReference type="Pfam" id="PF00749"/>
    </source>
</evidence>
<dbReference type="InterPro" id="IPR049437">
    <property type="entry name" value="tRNA-synt_1c_C2"/>
</dbReference>
<accession>A0A6M1RW03</accession>
<dbReference type="GO" id="GO:0004819">
    <property type="term" value="F:glutamine-tRNA ligase activity"/>
    <property type="evidence" value="ECO:0007669"/>
    <property type="project" value="UniProtKB-UniRule"/>
</dbReference>
<evidence type="ECO:0000256" key="7">
    <source>
        <dbReference type="ARBA" id="ARBA00023146"/>
    </source>
</evidence>
<feature type="domain" description="Glutamyl/glutaminyl-tRNA synthetase class Ib catalytic" evidence="11">
    <location>
        <begin position="36"/>
        <end position="381"/>
    </location>
</feature>
<evidence type="ECO:0000259" key="13">
    <source>
        <dbReference type="Pfam" id="PF20974"/>
    </source>
</evidence>
<feature type="binding site" evidence="9">
    <location>
        <begin position="43"/>
        <end position="45"/>
    </location>
    <ligand>
        <name>ATP</name>
        <dbReference type="ChEBI" id="CHEBI:30616"/>
    </ligand>
</feature>
<feature type="binding site" evidence="9">
    <location>
        <position position="75"/>
    </location>
    <ligand>
        <name>L-glutamine</name>
        <dbReference type="ChEBI" id="CHEBI:58359"/>
    </ligand>
</feature>
<keyword evidence="2 9" id="KW-0963">Cytoplasm</keyword>
<name>A0A6M1RW03_9BACT</name>
<dbReference type="Pfam" id="PF20974">
    <property type="entry name" value="tRNA-synt_1c_C2"/>
    <property type="match status" value="1"/>
</dbReference>
<evidence type="ECO:0000259" key="12">
    <source>
        <dbReference type="Pfam" id="PF03950"/>
    </source>
</evidence>
<proteinExistence type="inferred from homology"/>
<comment type="similarity">
    <text evidence="1 9 10">Belongs to the class-I aminoacyl-tRNA synthetase family.</text>
</comment>
<dbReference type="PANTHER" id="PTHR43097:SF5">
    <property type="entry name" value="GLUTAMATE--TRNA LIGASE"/>
    <property type="match status" value="1"/>
</dbReference>
<dbReference type="Proteomes" id="UP000477311">
    <property type="component" value="Unassembled WGS sequence"/>
</dbReference>
<dbReference type="Pfam" id="PF03950">
    <property type="entry name" value="tRNA-synt_1c_C"/>
    <property type="match status" value="1"/>
</dbReference>
<dbReference type="RefSeq" id="WP_165107586.1">
    <property type="nucleotide sequence ID" value="NZ_JAAKYA010000053.1"/>
</dbReference>
<keyword evidence="4 9" id="KW-0547">Nucleotide-binding</keyword>
<feature type="binding site" evidence="9">
    <location>
        <begin position="315"/>
        <end position="317"/>
    </location>
    <ligand>
        <name>ATP</name>
        <dbReference type="ChEBI" id="CHEBI:30616"/>
    </ligand>
</feature>
<dbReference type="PANTHER" id="PTHR43097">
    <property type="entry name" value="GLUTAMINE-TRNA LIGASE"/>
    <property type="match status" value="1"/>
</dbReference>
<evidence type="ECO:0000256" key="5">
    <source>
        <dbReference type="ARBA" id="ARBA00022840"/>
    </source>
</evidence>
<comment type="catalytic activity">
    <reaction evidence="8 9">
        <text>tRNA(Gln) + L-glutamine + ATP = L-glutaminyl-tRNA(Gln) + AMP + diphosphate</text>
        <dbReference type="Rhea" id="RHEA:20121"/>
        <dbReference type="Rhea" id="RHEA-COMP:9662"/>
        <dbReference type="Rhea" id="RHEA-COMP:9681"/>
        <dbReference type="ChEBI" id="CHEBI:30616"/>
        <dbReference type="ChEBI" id="CHEBI:33019"/>
        <dbReference type="ChEBI" id="CHEBI:58359"/>
        <dbReference type="ChEBI" id="CHEBI:78442"/>
        <dbReference type="ChEBI" id="CHEBI:78521"/>
        <dbReference type="ChEBI" id="CHEBI:456215"/>
        <dbReference type="EC" id="6.1.1.18"/>
    </reaction>
</comment>
<dbReference type="InterPro" id="IPR050132">
    <property type="entry name" value="Gln/Glu-tRNA_Ligase"/>
</dbReference>
<feature type="binding site" evidence="9">
    <location>
        <begin position="307"/>
        <end position="308"/>
    </location>
    <ligand>
        <name>ATP</name>
        <dbReference type="ChEBI" id="CHEBI:30616"/>
    </ligand>
</feature>
<dbReference type="InterPro" id="IPR022861">
    <property type="entry name" value="Gln_tRNA_ligase_bac"/>
</dbReference>
<dbReference type="GO" id="GO:0006424">
    <property type="term" value="P:glutamyl-tRNA aminoacylation"/>
    <property type="evidence" value="ECO:0007669"/>
    <property type="project" value="UniProtKB-UniRule"/>
</dbReference>
<dbReference type="NCBIfam" id="NF011291">
    <property type="entry name" value="PRK14703.1"/>
    <property type="match status" value="1"/>
</dbReference>
<dbReference type="PROSITE" id="PS00178">
    <property type="entry name" value="AA_TRNA_LIGASE_I"/>
    <property type="match status" value="1"/>
</dbReference>
<dbReference type="FunFam" id="3.40.50.620:FF:000037">
    <property type="entry name" value="Glutamine--tRNA ligase cytoplasmic"/>
    <property type="match status" value="1"/>
</dbReference>
<evidence type="ECO:0000256" key="6">
    <source>
        <dbReference type="ARBA" id="ARBA00022917"/>
    </source>
</evidence>
<dbReference type="SUPFAM" id="SSF52374">
    <property type="entry name" value="Nucleotidylyl transferase"/>
    <property type="match status" value="1"/>
</dbReference>
<dbReference type="Gene3D" id="2.40.240.10">
    <property type="entry name" value="Ribosomal Protein L25, Chain P"/>
    <property type="match status" value="2"/>
</dbReference>
<dbReference type="EMBL" id="JAAKYA010000053">
    <property type="protein sequence ID" value="NGO39524.1"/>
    <property type="molecule type" value="Genomic_DNA"/>
</dbReference>
<evidence type="ECO:0000256" key="2">
    <source>
        <dbReference type="ARBA" id="ARBA00022490"/>
    </source>
</evidence>